<evidence type="ECO:0000259" key="1">
    <source>
        <dbReference type="Pfam" id="PF02719"/>
    </source>
</evidence>
<comment type="caution">
    <text evidence="2">The sequence shown here is derived from an EMBL/GenBank/DDBJ whole genome shotgun (WGS) entry which is preliminary data.</text>
</comment>
<dbReference type="Gene3D" id="3.40.50.720">
    <property type="entry name" value="NAD(P)-binding Rossmann-like Domain"/>
    <property type="match status" value="1"/>
</dbReference>
<dbReference type="Proteomes" id="UP001151234">
    <property type="component" value="Unassembled WGS sequence"/>
</dbReference>
<evidence type="ECO:0000313" key="3">
    <source>
        <dbReference type="Proteomes" id="UP001151234"/>
    </source>
</evidence>
<sequence>MVQLSGRTVQDAEDPDGDIAIDIIGLRPGEKLFEELLITDSVVGTHHPKIMRADEKRDPSEIGIGQLLEALQEDLAGDSPDRLRMTLKQAVEGYDPEILEPAAALQTSADVLSLEERRAFRQKSL</sequence>
<dbReference type="PANTHER" id="PTHR43318:SF1">
    <property type="entry name" value="POLYSACCHARIDE BIOSYNTHESIS PROTEIN EPSC-RELATED"/>
    <property type="match status" value="1"/>
</dbReference>
<gene>
    <name evidence="2" type="ORF">OQ273_03610</name>
</gene>
<protein>
    <submittedName>
        <fullName evidence="2">Polysaccharide biosynthesis protein</fullName>
    </submittedName>
</protein>
<organism evidence="2 3">
    <name type="scientific">Hoeflea prorocentri</name>
    <dbReference type="NCBI Taxonomy" id="1922333"/>
    <lineage>
        <taxon>Bacteria</taxon>
        <taxon>Pseudomonadati</taxon>
        <taxon>Pseudomonadota</taxon>
        <taxon>Alphaproteobacteria</taxon>
        <taxon>Hyphomicrobiales</taxon>
        <taxon>Rhizobiaceae</taxon>
        <taxon>Hoeflea</taxon>
    </lineage>
</organism>
<dbReference type="InterPro" id="IPR003869">
    <property type="entry name" value="Polysac_CapD-like"/>
</dbReference>
<dbReference type="EMBL" id="JAPJZI010000001">
    <property type="protein sequence ID" value="MDA5397654.1"/>
    <property type="molecule type" value="Genomic_DNA"/>
</dbReference>
<dbReference type="PANTHER" id="PTHR43318">
    <property type="entry name" value="UDP-N-ACETYLGLUCOSAMINE 4,6-DEHYDRATASE"/>
    <property type="match status" value="1"/>
</dbReference>
<reference evidence="2" key="1">
    <citation type="submission" date="2022-11" db="EMBL/GenBank/DDBJ databases">
        <title>Draft genome sequence of Hoeflea poritis E7-10 and Hoeflea prorocentri PM5-8, separated from scleractinian coral Porites lutea and marine dinoflagellate.</title>
        <authorList>
            <person name="Zhang G."/>
            <person name="Wei Q."/>
            <person name="Cai L."/>
        </authorList>
    </citation>
    <scope>NUCLEOTIDE SEQUENCE</scope>
    <source>
        <strain evidence="2">PM5-8</strain>
    </source>
</reference>
<proteinExistence type="predicted"/>
<feature type="domain" description="Polysaccharide biosynthesis protein CapD-like" evidence="1">
    <location>
        <begin position="2"/>
        <end position="54"/>
    </location>
</feature>
<dbReference type="AlphaFoldDB" id="A0A9X3UFW4"/>
<evidence type="ECO:0000313" key="2">
    <source>
        <dbReference type="EMBL" id="MDA5397654.1"/>
    </source>
</evidence>
<dbReference type="Pfam" id="PF02719">
    <property type="entry name" value="Polysacc_synt_2"/>
    <property type="match status" value="1"/>
</dbReference>
<keyword evidence="3" id="KW-1185">Reference proteome</keyword>
<name>A0A9X3UFW4_9HYPH</name>
<accession>A0A9X3UFW4</accession>
<dbReference type="RefSeq" id="WP_267989111.1">
    <property type="nucleotide sequence ID" value="NZ_JAPJZI010000001.1"/>
</dbReference>
<dbReference type="InterPro" id="IPR051203">
    <property type="entry name" value="Polysaccharide_Synthase-Rel"/>
</dbReference>